<dbReference type="Gene3D" id="3.30.1340.30">
    <property type="match status" value="1"/>
</dbReference>
<dbReference type="RefSeq" id="WP_263734955.1">
    <property type="nucleotide sequence ID" value="NZ_JAOWKY010000002.1"/>
</dbReference>
<dbReference type="EMBL" id="JAOWKY010000002">
    <property type="protein sequence ID" value="MCV2868838.1"/>
    <property type="molecule type" value="Genomic_DNA"/>
</dbReference>
<feature type="compositionally biased region" description="Basic and acidic residues" evidence="1">
    <location>
        <begin position="35"/>
        <end position="46"/>
    </location>
</feature>
<dbReference type="InterPro" id="IPR007055">
    <property type="entry name" value="BON_dom"/>
</dbReference>
<dbReference type="InterPro" id="IPR014004">
    <property type="entry name" value="Transpt-assoc_nodulatn_dom_bac"/>
</dbReference>
<evidence type="ECO:0000259" key="2">
    <source>
        <dbReference type="PROSITE" id="PS50914"/>
    </source>
</evidence>
<evidence type="ECO:0000313" key="4">
    <source>
        <dbReference type="Proteomes" id="UP001652542"/>
    </source>
</evidence>
<feature type="region of interest" description="Disordered" evidence="1">
    <location>
        <begin position="28"/>
        <end position="51"/>
    </location>
</feature>
<gene>
    <name evidence="3" type="ORF">OEW28_09380</name>
</gene>
<reference evidence="3 4" key="1">
    <citation type="submission" date="2022-10" db="EMBL/GenBank/DDBJ databases">
        <title>Defluviimonas sp. nov., isolated from ocean surface water.</title>
        <authorList>
            <person name="He W."/>
            <person name="Wang L."/>
            <person name="Zhang D.-F."/>
        </authorList>
    </citation>
    <scope>NUCLEOTIDE SEQUENCE [LARGE SCALE GENOMIC DNA]</scope>
    <source>
        <strain evidence="3 4">WL0002</strain>
    </source>
</reference>
<keyword evidence="4" id="KW-1185">Reference proteome</keyword>
<protein>
    <submittedName>
        <fullName evidence="3">BON domain-containing protein</fullName>
    </submittedName>
</protein>
<proteinExistence type="predicted"/>
<name>A0ABT2ZCG2_9RHOB</name>
<accession>A0ABT2ZCG2</accession>
<dbReference type="SMART" id="SM00749">
    <property type="entry name" value="BON"/>
    <property type="match status" value="1"/>
</dbReference>
<dbReference type="PROSITE" id="PS50914">
    <property type="entry name" value="BON"/>
    <property type="match status" value="1"/>
</dbReference>
<organism evidence="3 4">
    <name type="scientific">Albidovulum marisflavi</name>
    <dbReference type="NCBI Taxonomy" id="2984159"/>
    <lineage>
        <taxon>Bacteria</taxon>
        <taxon>Pseudomonadati</taxon>
        <taxon>Pseudomonadota</taxon>
        <taxon>Alphaproteobacteria</taxon>
        <taxon>Rhodobacterales</taxon>
        <taxon>Paracoccaceae</taxon>
        <taxon>Albidovulum</taxon>
    </lineage>
</organism>
<dbReference type="Proteomes" id="UP001652542">
    <property type="component" value="Unassembled WGS sequence"/>
</dbReference>
<feature type="domain" description="BON" evidence="2">
    <location>
        <begin position="1"/>
        <end position="65"/>
    </location>
</feature>
<comment type="caution">
    <text evidence="3">The sequence shown here is derived from an EMBL/GenBank/DDBJ whole genome shotgun (WGS) entry which is preliminary data.</text>
</comment>
<evidence type="ECO:0000313" key="3">
    <source>
        <dbReference type="EMBL" id="MCV2868838.1"/>
    </source>
</evidence>
<evidence type="ECO:0000256" key="1">
    <source>
        <dbReference type="SAM" id="MobiDB-lite"/>
    </source>
</evidence>
<sequence>MREDICEHMMDDDDLDPSDIGLKVSKGEATLNRTAEPRHAKRRAEDCAASVSGIKHVQNNLRLKESQAEGKTG</sequence>
<dbReference type="Pfam" id="PF04972">
    <property type="entry name" value="BON"/>
    <property type="match status" value="1"/>
</dbReference>